<dbReference type="AlphaFoldDB" id="A0AAW1HKG2"/>
<evidence type="ECO:0000259" key="1">
    <source>
        <dbReference type="Pfam" id="PF08100"/>
    </source>
</evidence>
<gene>
    <name evidence="2" type="ORF">RND81_11G099400</name>
</gene>
<dbReference type="InterPro" id="IPR016461">
    <property type="entry name" value="COMT-like"/>
</dbReference>
<accession>A0AAW1HKG2</accession>
<dbReference type="InterPro" id="IPR036388">
    <property type="entry name" value="WH-like_DNA-bd_sf"/>
</dbReference>
<dbReference type="SUPFAM" id="SSF46785">
    <property type="entry name" value="Winged helix' DNA-binding domain"/>
    <property type="match status" value="1"/>
</dbReference>
<dbReference type="Proteomes" id="UP001443914">
    <property type="component" value="Unassembled WGS sequence"/>
</dbReference>
<evidence type="ECO:0000313" key="3">
    <source>
        <dbReference type="Proteomes" id="UP001443914"/>
    </source>
</evidence>
<reference evidence="2" key="1">
    <citation type="submission" date="2024-03" db="EMBL/GenBank/DDBJ databases">
        <title>WGS assembly of Saponaria officinalis var. Norfolk2.</title>
        <authorList>
            <person name="Jenkins J."/>
            <person name="Shu S."/>
            <person name="Grimwood J."/>
            <person name="Barry K."/>
            <person name="Goodstein D."/>
            <person name="Schmutz J."/>
            <person name="Leebens-Mack J."/>
            <person name="Osbourn A."/>
        </authorList>
    </citation>
    <scope>NUCLEOTIDE SEQUENCE [LARGE SCALE GENOMIC DNA]</scope>
    <source>
        <strain evidence="2">JIC</strain>
    </source>
</reference>
<proteinExistence type="predicted"/>
<comment type="caution">
    <text evidence="2">The sequence shown here is derived from an EMBL/GenBank/DDBJ whole genome shotgun (WGS) entry which is preliminary data.</text>
</comment>
<evidence type="ECO:0000313" key="2">
    <source>
        <dbReference type="EMBL" id="KAK9676771.1"/>
    </source>
</evidence>
<dbReference type="GO" id="GO:0008168">
    <property type="term" value="F:methyltransferase activity"/>
    <property type="evidence" value="ECO:0007669"/>
    <property type="project" value="InterPro"/>
</dbReference>
<organism evidence="2 3">
    <name type="scientific">Saponaria officinalis</name>
    <name type="common">Common soapwort</name>
    <name type="synonym">Lychnis saponaria</name>
    <dbReference type="NCBI Taxonomy" id="3572"/>
    <lineage>
        <taxon>Eukaryota</taxon>
        <taxon>Viridiplantae</taxon>
        <taxon>Streptophyta</taxon>
        <taxon>Embryophyta</taxon>
        <taxon>Tracheophyta</taxon>
        <taxon>Spermatophyta</taxon>
        <taxon>Magnoliopsida</taxon>
        <taxon>eudicotyledons</taxon>
        <taxon>Gunneridae</taxon>
        <taxon>Pentapetalae</taxon>
        <taxon>Caryophyllales</taxon>
        <taxon>Caryophyllaceae</taxon>
        <taxon>Caryophylleae</taxon>
        <taxon>Saponaria</taxon>
    </lineage>
</organism>
<dbReference type="InterPro" id="IPR036390">
    <property type="entry name" value="WH_DNA-bd_sf"/>
</dbReference>
<dbReference type="EMBL" id="JBDFQZ010000011">
    <property type="protein sequence ID" value="KAK9676771.1"/>
    <property type="molecule type" value="Genomic_DNA"/>
</dbReference>
<dbReference type="PROSITE" id="PS51683">
    <property type="entry name" value="SAM_OMT_II"/>
    <property type="match status" value="1"/>
</dbReference>
<dbReference type="Gene3D" id="1.10.10.10">
    <property type="entry name" value="Winged helix-like DNA-binding domain superfamily/Winged helix DNA-binding domain"/>
    <property type="match status" value="1"/>
</dbReference>
<dbReference type="PANTHER" id="PTHR11746">
    <property type="entry name" value="O-METHYLTRANSFERASE"/>
    <property type="match status" value="1"/>
</dbReference>
<protein>
    <recommendedName>
        <fullName evidence="1">O-methyltransferase dimerisation domain-containing protein</fullName>
    </recommendedName>
</protein>
<name>A0AAW1HKG2_SAPOF</name>
<dbReference type="Pfam" id="PF08100">
    <property type="entry name" value="Dimerisation"/>
    <property type="match status" value="1"/>
</dbReference>
<dbReference type="GO" id="GO:0046983">
    <property type="term" value="F:protein dimerization activity"/>
    <property type="evidence" value="ECO:0007669"/>
    <property type="project" value="InterPro"/>
</dbReference>
<dbReference type="InterPro" id="IPR012967">
    <property type="entry name" value="COMT_dimerisation"/>
</dbReference>
<sequence>MTEDQILHAQAEILNHCFAFVDTLALRSAVELHIPDIIHSHGHPMTITEIASKIESTSPNIPSLARVMRVLANKNMFTINYNQENEPLYDLAFTSMCLLNDSTQSFAPMLLSLTHPAAMAPWHKISHSIKDGGMPFERVYGETVRFNLEYINRRNSILN</sequence>
<feature type="domain" description="O-methyltransferase dimerisation" evidence="1">
    <location>
        <begin position="15"/>
        <end position="100"/>
    </location>
</feature>
<keyword evidence="3" id="KW-1185">Reference proteome</keyword>